<dbReference type="EMBL" id="JACICZ010000007">
    <property type="protein sequence ID" value="MBB3869222.1"/>
    <property type="molecule type" value="Genomic_DNA"/>
</dbReference>
<gene>
    <name evidence="1" type="ORF">HNR78_002112</name>
</gene>
<reference evidence="1 2" key="1">
    <citation type="submission" date="2020-08" db="EMBL/GenBank/DDBJ databases">
        <title>Genomic Encyclopedia of Type Strains, Phase IV (KMG-IV): sequencing the most valuable type-strain genomes for metagenomic binning, comparative biology and taxonomic classification.</title>
        <authorList>
            <person name="Goeker M."/>
        </authorList>
    </citation>
    <scope>NUCLEOTIDE SEQUENCE [LARGE SCALE GENOMIC DNA]</scope>
    <source>
        <strain evidence="1 2">DSM 14590</strain>
    </source>
</reference>
<keyword evidence="2" id="KW-1185">Reference proteome</keyword>
<evidence type="ECO:0000313" key="1">
    <source>
        <dbReference type="EMBL" id="MBB3869222.1"/>
    </source>
</evidence>
<comment type="caution">
    <text evidence="1">The sequence shown here is derived from an EMBL/GenBank/DDBJ whole genome shotgun (WGS) entry which is preliminary data.</text>
</comment>
<sequence length="75" mass="8555">MIRHNEAFRQLHDYYTTRPDNPLRKKQSIVALCGKLSIVALCGKLLKVLHAVCTKHQAFDAKRMMQDIFGLETAA</sequence>
<accession>A0AA89P396</accession>
<proteinExistence type="predicted"/>
<protein>
    <recommendedName>
        <fullName evidence="3">IS110 family transposase</fullName>
    </recommendedName>
</protein>
<evidence type="ECO:0008006" key="3">
    <source>
        <dbReference type="Google" id="ProtNLM"/>
    </source>
</evidence>
<evidence type="ECO:0000313" key="2">
    <source>
        <dbReference type="Proteomes" id="UP000613002"/>
    </source>
</evidence>
<name>A0AA89P396_9BACL</name>
<dbReference type="Proteomes" id="UP000613002">
    <property type="component" value="Unassembled WGS sequence"/>
</dbReference>
<organism evidence="1 2">
    <name type="scientific">Parageobacillus toebii NBRC 107807</name>
    <dbReference type="NCBI Taxonomy" id="1223503"/>
    <lineage>
        <taxon>Bacteria</taxon>
        <taxon>Bacillati</taxon>
        <taxon>Bacillota</taxon>
        <taxon>Bacilli</taxon>
        <taxon>Bacillales</taxon>
        <taxon>Anoxybacillaceae</taxon>
        <taxon>Parageobacillus</taxon>
    </lineage>
</organism>
<dbReference type="AlphaFoldDB" id="A0AA89P396"/>
<dbReference type="RefSeq" id="WP_425281334.1">
    <property type="nucleotide sequence ID" value="NZ_CP049703.1"/>
</dbReference>